<dbReference type="OrthoDB" id="1069523at2759"/>
<dbReference type="EMBL" id="AGSI01000006">
    <property type="protein sequence ID" value="EIE24023.1"/>
    <property type="molecule type" value="Genomic_DNA"/>
</dbReference>
<dbReference type="RefSeq" id="XP_005648567.1">
    <property type="nucleotide sequence ID" value="XM_005648510.1"/>
</dbReference>
<evidence type="ECO:0000256" key="3">
    <source>
        <dbReference type="ARBA" id="ARBA00023004"/>
    </source>
</evidence>
<dbReference type="GO" id="GO:0016121">
    <property type="term" value="P:carotene catabolic process"/>
    <property type="evidence" value="ECO:0007669"/>
    <property type="project" value="TreeGrafter"/>
</dbReference>
<keyword evidence="6" id="KW-1185">Reference proteome</keyword>
<dbReference type="eggNOG" id="KOG1285">
    <property type="taxonomic scope" value="Eukaryota"/>
</dbReference>
<proteinExistence type="inferred from homology"/>
<feature type="binding site" evidence="4">
    <location>
        <position position="481"/>
    </location>
    <ligand>
        <name>Fe cation</name>
        <dbReference type="ChEBI" id="CHEBI:24875"/>
        <note>catalytic</note>
    </ligand>
</feature>
<dbReference type="PANTHER" id="PTHR10543:SF138">
    <property type="entry name" value="CAROTENOID OXYGENASE"/>
    <property type="match status" value="1"/>
</dbReference>
<keyword evidence="2 4" id="KW-0479">Metal-binding</keyword>
<organism evidence="5 6">
    <name type="scientific">Coccomyxa subellipsoidea (strain C-169)</name>
    <name type="common">Green microalga</name>
    <dbReference type="NCBI Taxonomy" id="574566"/>
    <lineage>
        <taxon>Eukaryota</taxon>
        <taxon>Viridiplantae</taxon>
        <taxon>Chlorophyta</taxon>
        <taxon>core chlorophytes</taxon>
        <taxon>Trebouxiophyceae</taxon>
        <taxon>Trebouxiophyceae incertae sedis</taxon>
        <taxon>Coccomyxaceae</taxon>
        <taxon>Coccomyxa</taxon>
        <taxon>Coccomyxa subellipsoidea</taxon>
    </lineage>
</organism>
<dbReference type="KEGG" id="csl:COCSUDRAFT_62551"/>
<dbReference type="InterPro" id="IPR004294">
    <property type="entry name" value="Carotenoid_Oase"/>
</dbReference>
<name>I0Z054_COCSC</name>
<dbReference type="Pfam" id="PF03055">
    <property type="entry name" value="RPE65"/>
    <property type="match status" value="1"/>
</dbReference>
<evidence type="ECO:0000313" key="6">
    <source>
        <dbReference type="Proteomes" id="UP000007264"/>
    </source>
</evidence>
<evidence type="ECO:0000256" key="2">
    <source>
        <dbReference type="ARBA" id="ARBA00022723"/>
    </source>
</evidence>
<protein>
    <submittedName>
        <fullName evidence="5">Carotenoid oxygenase</fullName>
    </submittedName>
</protein>
<dbReference type="GO" id="GO:0046872">
    <property type="term" value="F:metal ion binding"/>
    <property type="evidence" value="ECO:0007669"/>
    <property type="project" value="UniProtKB-KW"/>
</dbReference>
<dbReference type="Proteomes" id="UP000007264">
    <property type="component" value="Unassembled WGS sequence"/>
</dbReference>
<comment type="caution">
    <text evidence="5">The sequence shown here is derived from an EMBL/GenBank/DDBJ whole genome shotgun (WGS) entry which is preliminary data.</text>
</comment>
<evidence type="ECO:0000256" key="1">
    <source>
        <dbReference type="ARBA" id="ARBA00006787"/>
    </source>
</evidence>
<feature type="binding site" evidence="4">
    <location>
        <position position="147"/>
    </location>
    <ligand>
        <name>Fe cation</name>
        <dbReference type="ChEBI" id="CHEBI:24875"/>
        <note>catalytic</note>
    </ligand>
</feature>
<dbReference type="AlphaFoldDB" id="I0Z054"/>
<comment type="cofactor">
    <cofactor evidence="4">
        <name>Fe(2+)</name>
        <dbReference type="ChEBI" id="CHEBI:29033"/>
    </cofactor>
    <text evidence="4">Binds 1 Fe(2+) ion per subunit.</text>
</comment>
<reference evidence="5 6" key="1">
    <citation type="journal article" date="2012" name="Genome Biol.">
        <title>The genome of the polar eukaryotic microalga coccomyxa subellipsoidea reveals traits of cold adaptation.</title>
        <authorList>
            <person name="Blanc G."/>
            <person name="Agarkova I."/>
            <person name="Grimwood J."/>
            <person name="Kuo A."/>
            <person name="Brueggeman A."/>
            <person name="Dunigan D."/>
            <person name="Gurnon J."/>
            <person name="Ladunga I."/>
            <person name="Lindquist E."/>
            <person name="Lucas S."/>
            <person name="Pangilinan J."/>
            <person name="Proschold T."/>
            <person name="Salamov A."/>
            <person name="Schmutz J."/>
            <person name="Weeks D."/>
            <person name="Yamada T."/>
            <person name="Claverie J.M."/>
            <person name="Grigoriev I."/>
            <person name="Van Etten J."/>
            <person name="Lomsadze A."/>
            <person name="Borodovsky M."/>
        </authorList>
    </citation>
    <scope>NUCLEOTIDE SEQUENCE [LARGE SCALE GENOMIC DNA]</scope>
    <source>
        <strain evidence="5 6">C-169</strain>
    </source>
</reference>
<gene>
    <name evidence="5" type="ORF">COCSUDRAFT_62551</name>
</gene>
<sequence>MIEGEIPQELQGTLLRNGPGLFEVGGSAISQPLDGDGMVCSFAFKDGRVFFRNRFVRSEAFVKEQQAQKMLYRGAFSVGNPSGGPFFNPFDFTVKGIANTSVLYWGGKLLALYERDLPYELDATLRTLGTTDLGGSINTPKKFFGAHHRIVDGPNGGRCLVGFNFSEEPSGGLLNFFEYDEQFQLLHKTSRLLKGATFGFFHDILVTENYYIALENPISMDFGKLLTKYTFGRACLAECLQFQDRPTRIHVIPRPGFKQHSSVPPSDHVLETDPFFSFHHVNAYEVEGTPQIVVDTAAMDGGIDFSLSMENGSEAIYQRLAGRAVLTRLVLDLATGKVQKLPLVPDRAAELPSVSPGVCGKPHLHSYSAASRVVGPPNWGALQMVLKLSAPLDWGLDGSATSRDSSAIQQESWCPGRDSFAQEPIFVPRQNADSEDDGWVLTMVYRAASNATDLAILDAKCISKGPVALIHLPHHIPHGIHGSFTAEYLGPKSPEEGNAATYDISNGVVDEQGQPKYC</sequence>
<feature type="binding site" evidence="4">
    <location>
        <position position="279"/>
    </location>
    <ligand>
        <name>Fe cation</name>
        <dbReference type="ChEBI" id="CHEBI:24875"/>
        <note>catalytic</note>
    </ligand>
</feature>
<dbReference type="GO" id="GO:0010436">
    <property type="term" value="F:carotenoid dioxygenase activity"/>
    <property type="evidence" value="ECO:0007669"/>
    <property type="project" value="TreeGrafter"/>
</dbReference>
<dbReference type="GeneID" id="17042021"/>
<accession>I0Z054</accession>
<dbReference type="PANTHER" id="PTHR10543">
    <property type="entry name" value="BETA-CAROTENE DIOXYGENASE"/>
    <property type="match status" value="1"/>
</dbReference>
<evidence type="ECO:0000256" key="4">
    <source>
        <dbReference type="PIRSR" id="PIRSR604294-1"/>
    </source>
</evidence>
<comment type="similarity">
    <text evidence="1">Belongs to the carotenoid oxygenase family.</text>
</comment>
<keyword evidence="3 4" id="KW-0408">Iron</keyword>
<evidence type="ECO:0000313" key="5">
    <source>
        <dbReference type="EMBL" id="EIE24023.1"/>
    </source>
</evidence>
<feature type="binding site" evidence="4">
    <location>
        <position position="202"/>
    </location>
    <ligand>
        <name>Fe cation</name>
        <dbReference type="ChEBI" id="CHEBI:24875"/>
        <note>catalytic</note>
    </ligand>
</feature>